<evidence type="ECO:0000313" key="2">
    <source>
        <dbReference type="EMBL" id="CAG5181126.1"/>
    </source>
</evidence>
<feature type="transmembrane region" description="Helical" evidence="1">
    <location>
        <begin position="163"/>
        <end position="184"/>
    </location>
</feature>
<dbReference type="OrthoDB" id="4191440at2759"/>
<dbReference type="AlphaFoldDB" id="A0A8J2I8B1"/>
<comment type="caution">
    <text evidence="2">The sequence shown here is derived from an EMBL/GenBank/DDBJ whole genome shotgun (WGS) entry which is preliminary data.</text>
</comment>
<sequence>MKESVWAGWTTPIFVIRFALITPTVFYWTYGEEHYTIVSRDVELFNDTYDTAIVTSERLAAKWGFILFLYNMVILLPSIIFIPPMNILLAIVDTAFTVFVSITTHSQTAYIPYSLDKCRDPVGLELSRPPGTNESFFAAAGRLNETIASPTKMCWDFVKERQYGIALSFFYALISFLGLFTFFGQIRQAKKDNKPILDLFTEGLSFIGRCLFCLIKWPAVVLWFVLLYTPILAFRCLPISLKAPVRSGRRCVVKTVLGAEQKTEIMLSELKHDLTKGEDTVKLYQSSAGTHTELAQFLGIYDMLVLVAKNLHYADLINLSTVSKSAIYMRT</sequence>
<accession>A0A8J2I8B1</accession>
<dbReference type="GeneID" id="67021846"/>
<feature type="transmembrane region" description="Helical" evidence="1">
    <location>
        <begin position="6"/>
        <end position="30"/>
    </location>
</feature>
<feature type="transmembrane region" description="Helical" evidence="1">
    <location>
        <begin position="63"/>
        <end position="82"/>
    </location>
</feature>
<dbReference type="EMBL" id="CAJRGZ010000025">
    <property type="protein sequence ID" value="CAG5181126.1"/>
    <property type="molecule type" value="Genomic_DNA"/>
</dbReference>
<name>A0A8J2I8B1_9PLEO</name>
<keyword evidence="3" id="KW-1185">Reference proteome</keyword>
<gene>
    <name evidence="2" type="ORF">ALTATR162_LOCUS9606</name>
</gene>
<evidence type="ECO:0000313" key="3">
    <source>
        <dbReference type="Proteomes" id="UP000676310"/>
    </source>
</evidence>
<dbReference type="RefSeq" id="XP_043173175.1">
    <property type="nucleotide sequence ID" value="XM_043317240.1"/>
</dbReference>
<evidence type="ECO:0000256" key="1">
    <source>
        <dbReference type="SAM" id="Phobius"/>
    </source>
</evidence>
<dbReference type="Proteomes" id="UP000676310">
    <property type="component" value="Unassembled WGS sequence"/>
</dbReference>
<keyword evidence="1" id="KW-0472">Membrane</keyword>
<keyword evidence="1" id="KW-0812">Transmembrane</keyword>
<protein>
    <submittedName>
        <fullName evidence="2">Uncharacterized protein</fullName>
    </submittedName>
</protein>
<reference evidence="2" key="1">
    <citation type="submission" date="2021-05" db="EMBL/GenBank/DDBJ databases">
        <authorList>
            <person name="Stam R."/>
        </authorList>
    </citation>
    <scope>NUCLEOTIDE SEQUENCE</scope>
    <source>
        <strain evidence="2">CS162</strain>
    </source>
</reference>
<keyword evidence="1" id="KW-1133">Transmembrane helix</keyword>
<proteinExistence type="predicted"/>
<organism evidence="2 3">
    <name type="scientific">Alternaria atra</name>
    <dbReference type="NCBI Taxonomy" id="119953"/>
    <lineage>
        <taxon>Eukaryota</taxon>
        <taxon>Fungi</taxon>
        <taxon>Dikarya</taxon>
        <taxon>Ascomycota</taxon>
        <taxon>Pezizomycotina</taxon>
        <taxon>Dothideomycetes</taxon>
        <taxon>Pleosporomycetidae</taxon>
        <taxon>Pleosporales</taxon>
        <taxon>Pleosporineae</taxon>
        <taxon>Pleosporaceae</taxon>
        <taxon>Alternaria</taxon>
        <taxon>Alternaria sect. Ulocladioides</taxon>
    </lineage>
</organism>